<dbReference type="EMBL" id="CP087164">
    <property type="protein sequence ID" value="UGS35774.1"/>
    <property type="molecule type" value="Genomic_DNA"/>
</dbReference>
<dbReference type="RefSeq" id="WP_259315456.1">
    <property type="nucleotide sequence ID" value="NZ_CP087164.1"/>
</dbReference>
<dbReference type="Proteomes" id="UP001162834">
    <property type="component" value="Chromosome"/>
</dbReference>
<keyword evidence="2 5" id="KW-0808">Transferase</keyword>
<gene>
    <name evidence="5" type="primary">mshA_5</name>
    <name evidence="5" type="ORF">DSM104329_02169</name>
</gene>
<feature type="domain" description="Glycosyltransferase subfamily 4-like N-terminal" evidence="4">
    <location>
        <begin position="22"/>
        <end position="196"/>
    </location>
</feature>
<keyword evidence="6" id="KW-1185">Reference proteome</keyword>
<keyword evidence="1 5" id="KW-0328">Glycosyltransferase</keyword>
<accession>A0A9E7C0M6</accession>
<evidence type="ECO:0000313" key="6">
    <source>
        <dbReference type="Proteomes" id="UP001162834"/>
    </source>
</evidence>
<name>A0A9E7C0M6_9ACTN</name>
<dbReference type="GO" id="GO:0102710">
    <property type="term" value="F:D-inositol-3-phosphate glycosyltransferase activity"/>
    <property type="evidence" value="ECO:0007669"/>
    <property type="project" value="UniProtKB-EC"/>
</dbReference>
<sequence length="405" mass="43229">MRVAMISEHASPLAVLGEEDAGGQNVHVAALSIALARLGCDVTVYTRRDDALLPRRVPLAAGVVVEHVDAGPARAMPKDDLLPHMDAFAEYLHAAWRDEPPDVVHGHFWMSGLAALDAAQPLGIPVAHTFHALGIVKRRHQGARDTSPADRIDLERGIVRRAHRIVATCSDEVFELLRLGAQRRRITVVPCGVDLAHFTPDGSVAPRPPGRPRVLCVARLVERKGVGNVVSALAGVPEAELVIAGGPPPAALDDSAEIARLRALAGEHGVADRVSLLGSVERADLPALLRSADVVACVPWYEPFGIVPLEAMACGIPVVASAVGGLIDTVVDGVTGVHVPPRRPDRIAAAVRSLLDDPVRRQALGRAGARRARRRYGWDRIARATLTVYRELALGRAAAVEEVQR</sequence>
<dbReference type="Gene3D" id="3.40.50.2000">
    <property type="entry name" value="Glycogen Phosphorylase B"/>
    <property type="match status" value="2"/>
</dbReference>
<dbReference type="InterPro" id="IPR028098">
    <property type="entry name" value="Glyco_trans_4-like_N"/>
</dbReference>
<dbReference type="KEGG" id="sbae:DSM104329_02169"/>
<dbReference type="EC" id="2.4.1.250" evidence="5"/>
<evidence type="ECO:0000256" key="1">
    <source>
        <dbReference type="ARBA" id="ARBA00022676"/>
    </source>
</evidence>
<dbReference type="PANTHER" id="PTHR12526">
    <property type="entry name" value="GLYCOSYLTRANSFERASE"/>
    <property type="match status" value="1"/>
</dbReference>
<protein>
    <submittedName>
        <fullName evidence="5">D-inositol 3-phosphate glycosyltransferase</fullName>
        <ecNumber evidence="5">2.4.1.250</ecNumber>
    </submittedName>
</protein>
<reference evidence="5" key="1">
    <citation type="journal article" date="2022" name="Int. J. Syst. Evol. Microbiol.">
        <title>Pseudomonas aegrilactucae sp. nov. and Pseudomonas morbosilactucae sp. nov., pathogens causing bacterial rot of lettuce in Japan.</title>
        <authorList>
            <person name="Sawada H."/>
            <person name="Fujikawa T."/>
            <person name="Satou M."/>
        </authorList>
    </citation>
    <scope>NUCLEOTIDE SEQUENCE</scope>
    <source>
        <strain evidence="5">0166_1</strain>
    </source>
</reference>
<proteinExistence type="predicted"/>
<dbReference type="AlphaFoldDB" id="A0A9E7C0M6"/>
<dbReference type="SUPFAM" id="SSF53756">
    <property type="entry name" value="UDP-Glycosyltransferase/glycogen phosphorylase"/>
    <property type="match status" value="1"/>
</dbReference>
<organism evidence="5 6">
    <name type="scientific">Capillimicrobium parvum</name>
    <dbReference type="NCBI Taxonomy" id="2884022"/>
    <lineage>
        <taxon>Bacteria</taxon>
        <taxon>Bacillati</taxon>
        <taxon>Actinomycetota</taxon>
        <taxon>Thermoleophilia</taxon>
        <taxon>Solirubrobacterales</taxon>
        <taxon>Capillimicrobiaceae</taxon>
        <taxon>Capillimicrobium</taxon>
    </lineage>
</organism>
<evidence type="ECO:0000259" key="4">
    <source>
        <dbReference type="Pfam" id="PF13439"/>
    </source>
</evidence>
<dbReference type="InterPro" id="IPR001296">
    <property type="entry name" value="Glyco_trans_1"/>
</dbReference>
<evidence type="ECO:0000313" key="5">
    <source>
        <dbReference type="EMBL" id="UGS35774.1"/>
    </source>
</evidence>
<dbReference type="Pfam" id="PF00534">
    <property type="entry name" value="Glycos_transf_1"/>
    <property type="match status" value="1"/>
</dbReference>
<dbReference type="Pfam" id="PF13439">
    <property type="entry name" value="Glyco_transf_4"/>
    <property type="match status" value="1"/>
</dbReference>
<evidence type="ECO:0000256" key="2">
    <source>
        <dbReference type="ARBA" id="ARBA00022679"/>
    </source>
</evidence>
<feature type="domain" description="Glycosyl transferase family 1" evidence="3">
    <location>
        <begin position="207"/>
        <end position="370"/>
    </location>
</feature>
<evidence type="ECO:0000259" key="3">
    <source>
        <dbReference type="Pfam" id="PF00534"/>
    </source>
</evidence>
<dbReference type="PANTHER" id="PTHR12526:SF635">
    <property type="entry name" value="GLYCOSYL TRANSFERASE GROUP 1"/>
    <property type="match status" value="1"/>
</dbReference>